<evidence type="ECO:0000313" key="3">
    <source>
        <dbReference type="Proteomes" id="UP000438429"/>
    </source>
</evidence>
<accession>A0A6A4TGD8</accession>
<comment type="caution">
    <text evidence="2">The sequence shown here is derived from an EMBL/GenBank/DDBJ whole genome shotgun (WGS) entry which is preliminary data.</text>
</comment>
<gene>
    <name evidence="2" type="ORF">F2P81_004167</name>
</gene>
<evidence type="ECO:0000313" key="2">
    <source>
        <dbReference type="EMBL" id="KAF0042830.1"/>
    </source>
</evidence>
<dbReference type="Proteomes" id="UP000438429">
    <property type="component" value="Unassembled WGS sequence"/>
</dbReference>
<protein>
    <submittedName>
        <fullName evidence="2">Uncharacterized protein</fullName>
    </submittedName>
</protein>
<name>A0A6A4TGD8_SCOMX</name>
<dbReference type="AlphaFoldDB" id="A0A6A4TGD8"/>
<proteinExistence type="predicted"/>
<organism evidence="2 3">
    <name type="scientific">Scophthalmus maximus</name>
    <name type="common">Turbot</name>
    <name type="synonym">Psetta maxima</name>
    <dbReference type="NCBI Taxonomy" id="52904"/>
    <lineage>
        <taxon>Eukaryota</taxon>
        <taxon>Metazoa</taxon>
        <taxon>Chordata</taxon>
        <taxon>Craniata</taxon>
        <taxon>Vertebrata</taxon>
        <taxon>Euteleostomi</taxon>
        <taxon>Actinopterygii</taxon>
        <taxon>Neopterygii</taxon>
        <taxon>Teleostei</taxon>
        <taxon>Neoteleostei</taxon>
        <taxon>Acanthomorphata</taxon>
        <taxon>Carangaria</taxon>
        <taxon>Pleuronectiformes</taxon>
        <taxon>Pleuronectoidei</taxon>
        <taxon>Scophthalmidae</taxon>
        <taxon>Scophthalmus</taxon>
    </lineage>
</organism>
<feature type="compositionally biased region" description="Basic and acidic residues" evidence="1">
    <location>
        <begin position="25"/>
        <end position="35"/>
    </location>
</feature>
<evidence type="ECO:0000256" key="1">
    <source>
        <dbReference type="SAM" id="MobiDB-lite"/>
    </source>
</evidence>
<dbReference type="EMBL" id="VEVO01000004">
    <property type="protein sequence ID" value="KAF0042830.1"/>
    <property type="molecule type" value="Genomic_DNA"/>
</dbReference>
<feature type="compositionally biased region" description="Acidic residues" evidence="1">
    <location>
        <begin position="36"/>
        <end position="49"/>
    </location>
</feature>
<sequence>MYTPTERLQGCTLSAIHHLYALLQGRDRDRDRDRDQDQDEDEDEDEDDGWDRTFHRVRLRNKVKPESSSLVEAVGLRKSTRVVSCVVVPPPRHASTCSVR</sequence>
<reference evidence="2 3" key="1">
    <citation type="submission" date="2019-06" db="EMBL/GenBank/DDBJ databases">
        <title>Draft genomes of female and male turbot (Scophthalmus maximus).</title>
        <authorList>
            <person name="Xu H."/>
            <person name="Xu X.-W."/>
            <person name="Shao C."/>
            <person name="Chen S."/>
        </authorList>
    </citation>
    <scope>NUCLEOTIDE SEQUENCE [LARGE SCALE GENOMIC DNA]</scope>
    <source>
        <strain evidence="2">Ysfricsl-2016a</strain>
        <tissue evidence="2">Blood</tissue>
    </source>
</reference>
<feature type="region of interest" description="Disordered" evidence="1">
    <location>
        <begin position="24"/>
        <end position="51"/>
    </location>
</feature>